<dbReference type="AlphaFoldDB" id="A0A401UGV6"/>
<dbReference type="RefSeq" id="WP_124997453.1">
    <property type="nucleotide sequence ID" value="NZ_BHYK01000002.1"/>
</dbReference>
<dbReference type="SUPFAM" id="SSF158682">
    <property type="entry name" value="TerB-like"/>
    <property type="match status" value="1"/>
</dbReference>
<accession>A0A401UGV6</accession>
<comment type="caution">
    <text evidence="2">The sequence shown here is derived from an EMBL/GenBank/DDBJ whole genome shotgun (WGS) entry which is preliminary data.</text>
</comment>
<dbReference type="CDD" id="cd07176">
    <property type="entry name" value="terB"/>
    <property type="match status" value="1"/>
</dbReference>
<organism evidence="2 3">
    <name type="scientific">Clostridium tagluense</name>
    <dbReference type="NCBI Taxonomy" id="360422"/>
    <lineage>
        <taxon>Bacteria</taxon>
        <taxon>Bacillati</taxon>
        <taxon>Bacillota</taxon>
        <taxon>Clostridia</taxon>
        <taxon>Eubacteriales</taxon>
        <taxon>Clostridiaceae</taxon>
        <taxon>Clostridium</taxon>
    </lineage>
</organism>
<dbReference type="Gene3D" id="1.10.3680.10">
    <property type="entry name" value="TerB-like"/>
    <property type="match status" value="1"/>
</dbReference>
<dbReference type="InterPro" id="IPR029024">
    <property type="entry name" value="TerB-like"/>
</dbReference>
<dbReference type="Pfam" id="PF05099">
    <property type="entry name" value="TerB"/>
    <property type="match status" value="1"/>
</dbReference>
<evidence type="ECO:0000313" key="2">
    <source>
        <dbReference type="EMBL" id="GCD08719.1"/>
    </source>
</evidence>
<keyword evidence="3" id="KW-1185">Reference proteome</keyword>
<dbReference type="Proteomes" id="UP000287872">
    <property type="component" value="Unassembled WGS sequence"/>
</dbReference>
<reference evidence="2 3" key="1">
    <citation type="submission" date="2018-11" db="EMBL/GenBank/DDBJ databases">
        <title>Genome sequencing and assembly of Clostridium tagluense strain A121.</title>
        <authorList>
            <person name="Murakami T."/>
            <person name="Segawa T."/>
            <person name="Shcherbakova V.A."/>
            <person name="Mori H."/>
            <person name="Yoshimura Y."/>
        </authorList>
    </citation>
    <scope>NUCLEOTIDE SEQUENCE [LARGE SCALE GENOMIC DNA]</scope>
    <source>
        <strain evidence="2 3">A121</strain>
    </source>
</reference>
<dbReference type="InterPro" id="IPR007791">
    <property type="entry name" value="DjlA_N"/>
</dbReference>
<sequence>MGIGDWLREQKDKTQAGIKQFANKDFMEAIAAGCALIASADGDISSDEKQKMVGYINLNESLKVFKLNDVLTRFNHYADMFAFDYNVGKAEAMKAITKMKSKPDAAKTLVAVCCSIGAADGTFDKDEIALVREMCSNLGVNPADFKL</sequence>
<feature type="domain" description="Co-chaperone DjlA N-terminal" evidence="1">
    <location>
        <begin position="28"/>
        <end position="146"/>
    </location>
</feature>
<name>A0A401UGV6_9CLOT</name>
<gene>
    <name evidence="2" type="ORF">Ctaglu_03420</name>
</gene>
<dbReference type="OrthoDB" id="289262at2"/>
<dbReference type="EMBL" id="BHYK01000002">
    <property type="protein sequence ID" value="GCD08719.1"/>
    <property type="molecule type" value="Genomic_DNA"/>
</dbReference>
<protein>
    <submittedName>
        <fullName evidence="2">Tellurite resistance TerB</fullName>
    </submittedName>
</protein>
<proteinExistence type="predicted"/>
<evidence type="ECO:0000259" key="1">
    <source>
        <dbReference type="Pfam" id="PF05099"/>
    </source>
</evidence>
<evidence type="ECO:0000313" key="3">
    <source>
        <dbReference type="Proteomes" id="UP000287872"/>
    </source>
</evidence>